<dbReference type="Proteomes" id="UP000321820">
    <property type="component" value="Chromosome"/>
</dbReference>
<feature type="region of interest" description="Disordered" evidence="1">
    <location>
        <begin position="1"/>
        <end position="32"/>
    </location>
</feature>
<dbReference type="EMBL" id="CP042806">
    <property type="protein sequence ID" value="QEE26803.1"/>
    <property type="molecule type" value="Genomic_DNA"/>
</dbReference>
<dbReference type="AlphaFoldDB" id="A0A5B9E392"/>
<dbReference type="KEGG" id="talb:FTW19_01555"/>
<accession>A0A5B9E392</accession>
<proteinExistence type="predicted"/>
<evidence type="ECO:0000313" key="3">
    <source>
        <dbReference type="Proteomes" id="UP000321820"/>
    </source>
</evidence>
<protein>
    <submittedName>
        <fullName evidence="2">Uncharacterized protein</fullName>
    </submittedName>
</protein>
<evidence type="ECO:0000313" key="2">
    <source>
        <dbReference type="EMBL" id="QEE26803.1"/>
    </source>
</evidence>
<sequence length="110" mass="11960">MTQTTISRSLKAAKQVKTSARHATRSGRDGRFEDALSIAGQQGLLSGSRTLTVRGRMPSLLVEQAKKKTGIQSDSKLLEVALANIAVADDYAEWLLAQRGTVSRDLDLEF</sequence>
<name>A0A5B9E392_9BACT</name>
<organism evidence="2 3">
    <name type="scientific">Terriglobus albidus</name>
    <dbReference type="NCBI Taxonomy" id="1592106"/>
    <lineage>
        <taxon>Bacteria</taxon>
        <taxon>Pseudomonadati</taxon>
        <taxon>Acidobacteriota</taxon>
        <taxon>Terriglobia</taxon>
        <taxon>Terriglobales</taxon>
        <taxon>Acidobacteriaceae</taxon>
        <taxon>Terriglobus</taxon>
    </lineage>
</organism>
<evidence type="ECO:0000256" key="1">
    <source>
        <dbReference type="SAM" id="MobiDB-lite"/>
    </source>
</evidence>
<gene>
    <name evidence="2" type="ORF">FTW19_01555</name>
</gene>
<dbReference type="RefSeq" id="WP_147645941.1">
    <property type="nucleotide sequence ID" value="NZ_CP042806.1"/>
</dbReference>
<dbReference type="OrthoDB" id="7366417at2"/>
<keyword evidence="3" id="KW-1185">Reference proteome</keyword>
<reference evidence="2 3" key="1">
    <citation type="submission" date="2019-08" db="EMBL/GenBank/DDBJ databases">
        <title>Complete genome sequence of Terriglobus albidus strain ORNL.</title>
        <authorList>
            <person name="Podar M."/>
        </authorList>
    </citation>
    <scope>NUCLEOTIDE SEQUENCE [LARGE SCALE GENOMIC DNA]</scope>
    <source>
        <strain evidence="2 3">ORNL</strain>
    </source>
</reference>